<evidence type="ECO:0000313" key="2">
    <source>
        <dbReference type="Proteomes" id="UP000324800"/>
    </source>
</evidence>
<organism evidence="1 2">
    <name type="scientific">Streblomastix strix</name>
    <dbReference type="NCBI Taxonomy" id="222440"/>
    <lineage>
        <taxon>Eukaryota</taxon>
        <taxon>Metamonada</taxon>
        <taxon>Preaxostyla</taxon>
        <taxon>Oxymonadida</taxon>
        <taxon>Streblomastigidae</taxon>
        <taxon>Streblomastix</taxon>
    </lineage>
</organism>
<gene>
    <name evidence="1" type="ORF">EZS28_025440</name>
</gene>
<comment type="caution">
    <text evidence="1">The sequence shown here is derived from an EMBL/GenBank/DDBJ whole genome shotgun (WGS) entry which is preliminary data.</text>
</comment>
<accession>A0A5J4V981</accession>
<reference evidence="1 2" key="1">
    <citation type="submission" date="2019-03" db="EMBL/GenBank/DDBJ databases">
        <title>Single cell metagenomics reveals metabolic interactions within the superorganism composed of flagellate Streblomastix strix and complex community of Bacteroidetes bacteria on its surface.</title>
        <authorList>
            <person name="Treitli S.C."/>
            <person name="Kolisko M."/>
            <person name="Husnik F."/>
            <person name="Keeling P."/>
            <person name="Hampl V."/>
        </authorList>
    </citation>
    <scope>NUCLEOTIDE SEQUENCE [LARGE SCALE GENOMIC DNA]</scope>
    <source>
        <strain evidence="1">ST1C</strain>
    </source>
</reference>
<dbReference type="AlphaFoldDB" id="A0A5J4V981"/>
<proteinExistence type="predicted"/>
<name>A0A5J4V981_9EUKA</name>
<dbReference type="Proteomes" id="UP000324800">
    <property type="component" value="Unassembled WGS sequence"/>
</dbReference>
<dbReference type="EMBL" id="SNRW01008753">
    <property type="protein sequence ID" value="KAA6379031.1"/>
    <property type="molecule type" value="Genomic_DNA"/>
</dbReference>
<sequence>MSFKSSDYLGRLAKIAHSDYVSGYMQLGEVLKTLSIHPQSFEISKQNFFDSPITELTSSAVKYTRAPLGARGKSACSMVQTCQINWIITIPANTLAIQLNKTYDGWDTTGKLIARTNFNGKEDPLADWTTDMSQAEQGYFGKSAQGIESSEHLQFWIGFSTACGPFYQFQLMKDAIALWGSAIYAREQAAISGNSLSDLCIKNSVSVSLLQ</sequence>
<evidence type="ECO:0000313" key="1">
    <source>
        <dbReference type="EMBL" id="KAA6379031.1"/>
    </source>
</evidence>
<protein>
    <submittedName>
        <fullName evidence="1">Uncharacterized protein</fullName>
    </submittedName>
</protein>